<comment type="caution">
    <text evidence="2">The sequence shown here is derived from an EMBL/GenBank/DDBJ whole genome shotgun (WGS) entry which is preliminary data.</text>
</comment>
<evidence type="ECO:0000313" key="3">
    <source>
        <dbReference type="Proteomes" id="UP001596002"/>
    </source>
</evidence>
<dbReference type="SUPFAM" id="SSF53056">
    <property type="entry name" value="beta-carbonic anhydrase, cab"/>
    <property type="match status" value="1"/>
</dbReference>
<sequence>MDKRSNNHLIEYFPVTTDQLNRKKVLFIIGMEGQLEQWLSAATHIPQEQMMVLKSYGPVISEPYDSLMRSIILAVYQENVEEIFVIGAADSDESISDPSHFISKMKQKGVPAVKIQTVEYLFKHCSPGFTANDLAQWMKGSKTVTDGIKQSVDLIRRHPLMPSGIRVYGLLVDTVNGKYTRVVEHQ</sequence>
<proteinExistence type="inferred from homology"/>
<dbReference type="InterPro" id="IPR036874">
    <property type="entry name" value="Carbonic_anhydrase_sf"/>
</dbReference>
<dbReference type="PANTHER" id="PTHR43175">
    <property type="entry name" value="CARBONIC ANHYDRASE"/>
    <property type="match status" value="1"/>
</dbReference>
<reference evidence="3" key="1">
    <citation type="journal article" date="2019" name="Int. J. Syst. Evol. Microbiol.">
        <title>The Global Catalogue of Microorganisms (GCM) 10K type strain sequencing project: providing services to taxonomists for standard genome sequencing and annotation.</title>
        <authorList>
            <consortium name="The Broad Institute Genomics Platform"/>
            <consortium name="The Broad Institute Genome Sequencing Center for Infectious Disease"/>
            <person name="Wu L."/>
            <person name="Ma J."/>
        </authorList>
    </citation>
    <scope>NUCLEOTIDE SEQUENCE [LARGE SCALE GENOMIC DNA]</scope>
    <source>
        <strain evidence="3">WYCCWR 12678</strain>
    </source>
</reference>
<comment type="similarity">
    <text evidence="1">Belongs to the beta-class carbonic anhydrase family.</text>
</comment>
<dbReference type="Proteomes" id="UP001596002">
    <property type="component" value="Unassembled WGS sequence"/>
</dbReference>
<dbReference type="Gene3D" id="3.40.1050.10">
    <property type="entry name" value="Carbonic anhydrase"/>
    <property type="match status" value="1"/>
</dbReference>
<dbReference type="EMBL" id="JBHSHC010000146">
    <property type="protein sequence ID" value="MFC4769795.1"/>
    <property type="molecule type" value="Genomic_DNA"/>
</dbReference>
<evidence type="ECO:0000313" key="2">
    <source>
        <dbReference type="EMBL" id="MFC4769795.1"/>
    </source>
</evidence>
<protein>
    <submittedName>
        <fullName evidence="2">Carbonic anhydrase</fullName>
    </submittedName>
</protein>
<evidence type="ECO:0000256" key="1">
    <source>
        <dbReference type="ARBA" id="ARBA00006217"/>
    </source>
</evidence>
<accession>A0ABV9Q6H2</accession>
<dbReference type="PANTHER" id="PTHR43175:SF1">
    <property type="entry name" value="CARBONIC ANHYDRASE-LIKE PROTEIN YBCF-RELATED"/>
    <property type="match status" value="1"/>
</dbReference>
<organism evidence="2 3">
    <name type="scientific">Effusibacillus consociatus</name>
    <dbReference type="NCBI Taxonomy" id="1117041"/>
    <lineage>
        <taxon>Bacteria</taxon>
        <taxon>Bacillati</taxon>
        <taxon>Bacillota</taxon>
        <taxon>Bacilli</taxon>
        <taxon>Bacillales</taxon>
        <taxon>Alicyclobacillaceae</taxon>
        <taxon>Effusibacillus</taxon>
    </lineage>
</organism>
<keyword evidence="3" id="KW-1185">Reference proteome</keyword>
<gene>
    <name evidence="2" type="ORF">ACFO8Q_21020</name>
</gene>
<dbReference type="InterPro" id="IPR001765">
    <property type="entry name" value="Carbonic_anhydrase"/>
</dbReference>
<name>A0ABV9Q6H2_9BACL</name>